<gene>
    <name evidence="2" type="ORF">Q9L58_005973</name>
</gene>
<evidence type="ECO:0000256" key="1">
    <source>
        <dbReference type="SAM" id="MobiDB-lite"/>
    </source>
</evidence>
<comment type="caution">
    <text evidence="2">The sequence shown here is derived from an EMBL/GenBank/DDBJ whole genome shotgun (WGS) entry which is preliminary data.</text>
</comment>
<sequence>MGQSLPRISERLQQKLHERGGPNRWEQSGPRLERTKNTISTDEDFQLRQQCTWAGKTATMKRCDVYYIEYVGPEVSFAYLPEVRMDLPAHRILQIPSSFVNSTDICMLYHELCRLIYASDQTSNSARPSDLESDICLWITPYVEIRMERNMHGVMERRVIKGSRRGRLRHRTLLVKWMLECSDWQEQLARNFWGLPKRGVGRDVTLPWFSLEVEYRPNGRRKLFDGHKNEFEARGITWRMFSQPKSEADAGEVDEDDPEAITATETRRVVFGGRRVRFEAGDLGREVTVGGGRIVFPNGETMVGGVVIGERELTVGVARKITTRD</sequence>
<keyword evidence="3" id="KW-1185">Reference proteome</keyword>
<dbReference type="EMBL" id="JBBBZM010000078">
    <property type="protein sequence ID" value="KAL0635044.1"/>
    <property type="molecule type" value="Genomic_DNA"/>
</dbReference>
<feature type="region of interest" description="Disordered" evidence="1">
    <location>
        <begin position="16"/>
        <end position="38"/>
    </location>
</feature>
<accession>A0ABR3GGI4</accession>
<reference evidence="2 3" key="1">
    <citation type="submission" date="2024-02" db="EMBL/GenBank/DDBJ databases">
        <title>Discinaceae phylogenomics.</title>
        <authorList>
            <person name="Dirks A.C."/>
            <person name="James T.Y."/>
        </authorList>
    </citation>
    <scope>NUCLEOTIDE SEQUENCE [LARGE SCALE GENOMIC DNA]</scope>
    <source>
        <strain evidence="2 3">ACD0624</strain>
    </source>
</reference>
<proteinExistence type="predicted"/>
<name>A0ABR3GGI4_9PEZI</name>
<evidence type="ECO:0000313" key="3">
    <source>
        <dbReference type="Proteomes" id="UP001447188"/>
    </source>
</evidence>
<evidence type="ECO:0000313" key="2">
    <source>
        <dbReference type="EMBL" id="KAL0635044.1"/>
    </source>
</evidence>
<dbReference type="Proteomes" id="UP001447188">
    <property type="component" value="Unassembled WGS sequence"/>
</dbReference>
<organism evidence="2 3">
    <name type="scientific">Discina gigas</name>
    <dbReference type="NCBI Taxonomy" id="1032678"/>
    <lineage>
        <taxon>Eukaryota</taxon>
        <taxon>Fungi</taxon>
        <taxon>Dikarya</taxon>
        <taxon>Ascomycota</taxon>
        <taxon>Pezizomycotina</taxon>
        <taxon>Pezizomycetes</taxon>
        <taxon>Pezizales</taxon>
        <taxon>Discinaceae</taxon>
        <taxon>Discina</taxon>
    </lineage>
</organism>
<protein>
    <submittedName>
        <fullName evidence="2">Uncharacterized protein</fullName>
    </submittedName>
</protein>